<sequence length="426" mass="43729">MSAFTAVDVIRAKRDGGVLGDAQIDWVVDAYTKGLVADEQMSALAMAILLRGMTAPEIARWTAAMIASGERLDLSAVDRPTVDKHSTGGVGDKITLPLTPLVAACGGAVPQLSGRGLGHTGGTLDKLESIPGWRAALSNDEFIRQLREVGAVICAAGAGLAPADRKLYALRDVTGTVEAIPLIASSIMSKKIAEGTGALVLDVKVGSGAFMKSVDDARELARTMVELGGAHGVRTVALLTDMSTPLGLAVGNAVEVTESVEVLAGGGPAAVVELTLALAREMLDAAGLPDADPGAALRDGRAMDAWRAMIRAQGGDPDAPMPTAPEVEVVRADSDGFVASVDAYAIGVAAWRLGAGRARKEDPVSVPSGVVLHKRPGDPVRAGEPLYELRAEHAARIPAALAEAAPAVRISPTAPAAKPLVIERIG</sequence>
<accession>A0ABW1HLR6</accession>
<dbReference type="GO" id="GO:0009032">
    <property type="term" value="F:thymidine phosphorylase activity"/>
    <property type="evidence" value="ECO:0007669"/>
    <property type="project" value="UniProtKB-EC"/>
</dbReference>
<dbReference type="NCBIfam" id="TIGR02644">
    <property type="entry name" value="Y_phosphoryl"/>
    <property type="match status" value="1"/>
</dbReference>
<comment type="similarity">
    <text evidence="1">Belongs to the thymidine/pyrimidine-nucleoside phosphorylase family.</text>
</comment>
<dbReference type="SUPFAM" id="SSF54680">
    <property type="entry name" value="Pyrimidine nucleoside phosphorylase C-terminal domain"/>
    <property type="match status" value="1"/>
</dbReference>
<dbReference type="SUPFAM" id="SSF52418">
    <property type="entry name" value="Nucleoside phosphorylase/phosphoribosyltransferase catalytic domain"/>
    <property type="match status" value="1"/>
</dbReference>
<proteinExistence type="inferred from homology"/>
<dbReference type="NCBIfam" id="NF004490">
    <property type="entry name" value="PRK05820.1"/>
    <property type="match status" value="1"/>
</dbReference>
<dbReference type="Gene3D" id="3.90.1170.30">
    <property type="entry name" value="Pyrimidine nucleoside phosphorylase-like, C-terminal domain"/>
    <property type="match status" value="1"/>
</dbReference>
<dbReference type="InterPro" id="IPR000053">
    <property type="entry name" value="Thymidine/pyrmidine_PPase"/>
</dbReference>
<dbReference type="PANTHER" id="PTHR10515">
    <property type="entry name" value="THYMIDINE PHOSPHORYLASE"/>
    <property type="match status" value="1"/>
</dbReference>
<dbReference type="SUPFAM" id="SSF47648">
    <property type="entry name" value="Nucleoside phosphorylase/phosphoribosyltransferase N-terminal domain"/>
    <property type="match status" value="1"/>
</dbReference>
<keyword evidence="3 6" id="KW-0328">Glycosyltransferase</keyword>
<keyword evidence="7" id="KW-1185">Reference proteome</keyword>
<dbReference type="PIRSF" id="PIRSF000478">
    <property type="entry name" value="TP_PyNP"/>
    <property type="match status" value="1"/>
</dbReference>
<dbReference type="RefSeq" id="WP_353899470.1">
    <property type="nucleotide sequence ID" value="NZ_CP158970.1"/>
</dbReference>
<evidence type="ECO:0000259" key="5">
    <source>
        <dbReference type="SMART" id="SM00941"/>
    </source>
</evidence>
<evidence type="ECO:0000256" key="3">
    <source>
        <dbReference type="ARBA" id="ARBA00022676"/>
    </source>
</evidence>
<evidence type="ECO:0000313" key="7">
    <source>
        <dbReference type="Proteomes" id="UP001596207"/>
    </source>
</evidence>
<dbReference type="Gene3D" id="1.20.970.10">
    <property type="entry name" value="Transferase, Pyrimidine Nucleoside Phosphorylase, Chain C"/>
    <property type="match status" value="1"/>
</dbReference>
<dbReference type="Pfam" id="PF02885">
    <property type="entry name" value="Glycos_trans_3N"/>
    <property type="match status" value="1"/>
</dbReference>
<comment type="caution">
    <text evidence="6">The sequence shown here is derived from an EMBL/GenBank/DDBJ whole genome shotgun (WGS) entry which is preliminary data.</text>
</comment>
<dbReference type="PANTHER" id="PTHR10515:SF0">
    <property type="entry name" value="THYMIDINE PHOSPHORYLASE"/>
    <property type="match status" value="1"/>
</dbReference>
<feature type="domain" description="Pyrimidine nucleoside phosphorylase C-terminal" evidence="5">
    <location>
        <begin position="337"/>
        <end position="411"/>
    </location>
</feature>
<dbReference type="PROSITE" id="PS00647">
    <property type="entry name" value="THYMID_PHOSPHORYLASE"/>
    <property type="match status" value="1"/>
</dbReference>
<dbReference type="Proteomes" id="UP001596207">
    <property type="component" value="Unassembled WGS sequence"/>
</dbReference>
<name>A0ABW1HLR6_9ACTN</name>
<dbReference type="InterPro" id="IPR000312">
    <property type="entry name" value="Glycosyl_Trfase_fam3"/>
</dbReference>
<evidence type="ECO:0000256" key="4">
    <source>
        <dbReference type="ARBA" id="ARBA00022679"/>
    </source>
</evidence>
<dbReference type="InterPro" id="IPR036320">
    <property type="entry name" value="Glycosyl_Trfase_fam3_N_dom_sf"/>
</dbReference>
<dbReference type="Gene3D" id="3.40.1030.10">
    <property type="entry name" value="Nucleoside phosphorylase/phosphoribosyltransferase catalytic domain"/>
    <property type="match status" value="1"/>
</dbReference>
<evidence type="ECO:0000313" key="6">
    <source>
        <dbReference type="EMBL" id="MFC5941523.1"/>
    </source>
</evidence>
<reference evidence="7" key="1">
    <citation type="journal article" date="2019" name="Int. J. Syst. Evol. Microbiol.">
        <title>The Global Catalogue of Microorganisms (GCM) 10K type strain sequencing project: providing services to taxonomists for standard genome sequencing and annotation.</title>
        <authorList>
            <consortium name="The Broad Institute Genomics Platform"/>
            <consortium name="The Broad Institute Genome Sequencing Center for Infectious Disease"/>
            <person name="Wu L."/>
            <person name="Ma J."/>
        </authorList>
    </citation>
    <scope>NUCLEOTIDE SEQUENCE [LARGE SCALE GENOMIC DNA]</scope>
    <source>
        <strain evidence="7">CGMCC 4.7173</strain>
    </source>
</reference>
<dbReference type="SMART" id="SM00941">
    <property type="entry name" value="PYNP_C"/>
    <property type="match status" value="1"/>
</dbReference>
<gene>
    <name evidence="6" type="ORF">ACFPZ4_08530</name>
</gene>
<keyword evidence="4 6" id="KW-0808">Transferase</keyword>
<dbReference type="InterPro" id="IPR017872">
    <property type="entry name" value="Pyrmidine_PPase_CS"/>
</dbReference>
<evidence type="ECO:0000256" key="2">
    <source>
        <dbReference type="ARBA" id="ARBA00011738"/>
    </source>
</evidence>
<dbReference type="Pfam" id="PF00591">
    <property type="entry name" value="Glycos_transf_3"/>
    <property type="match status" value="1"/>
</dbReference>
<protein>
    <submittedName>
        <fullName evidence="6">Thymidine phosphorylase</fullName>
        <ecNumber evidence="6">2.4.2.4</ecNumber>
    </submittedName>
</protein>
<dbReference type="Pfam" id="PF07831">
    <property type="entry name" value="PYNP_C"/>
    <property type="match status" value="1"/>
</dbReference>
<dbReference type="EMBL" id="JBHSQQ010000033">
    <property type="protein sequence ID" value="MFC5941523.1"/>
    <property type="molecule type" value="Genomic_DNA"/>
</dbReference>
<dbReference type="InterPro" id="IPR018090">
    <property type="entry name" value="Pyrmidine_PPas_bac/euk"/>
</dbReference>
<dbReference type="EC" id="2.4.2.4" evidence="6"/>
<dbReference type="InterPro" id="IPR017459">
    <property type="entry name" value="Glycosyl_Trfase_fam3_N_dom"/>
</dbReference>
<evidence type="ECO:0000256" key="1">
    <source>
        <dbReference type="ARBA" id="ARBA00006915"/>
    </source>
</evidence>
<dbReference type="InterPro" id="IPR035902">
    <property type="entry name" value="Nuc_phospho_transferase"/>
</dbReference>
<organism evidence="6 7">
    <name type="scientific">Micromonospora harpali</name>
    <dbReference type="NCBI Taxonomy" id="1490225"/>
    <lineage>
        <taxon>Bacteria</taxon>
        <taxon>Bacillati</taxon>
        <taxon>Actinomycetota</taxon>
        <taxon>Actinomycetes</taxon>
        <taxon>Micromonosporales</taxon>
        <taxon>Micromonosporaceae</taxon>
        <taxon>Micromonospora</taxon>
    </lineage>
</organism>
<dbReference type="InterPro" id="IPR013102">
    <property type="entry name" value="PYNP_C"/>
</dbReference>
<comment type="subunit">
    <text evidence="2">Homodimer.</text>
</comment>
<dbReference type="InterPro" id="IPR036566">
    <property type="entry name" value="PYNP-like_C_sf"/>
</dbReference>